<dbReference type="AlphaFoldDB" id="A0A833ZDQ8"/>
<evidence type="ECO:0000313" key="3">
    <source>
        <dbReference type="Proteomes" id="UP000664940"/>
    </source>
</evidence>
<feature type="region of interest" description="Disordered" evidence="1">
    <location>
        <begin position="1"/>
        <end position="21"/>
    </location>
</feature>
<evidence type="ECO:0000256" key="1">
    <source>
        <dbReference type="SAM" id="MobiDB-lite"/>
    </source>
</evidence>
<gene>
    <name evidence="2" type="ORF">HJG60_012167</name>
</gene>
<accession>A0A833ZDQ8</accession>
<name>A0A833ZDQ8_9CHIR</name>
<dbReference type="EMBL" id="JABVXQ010000009">
    <property type="protein sequence ID" value="KAF6090778.1"/>
    <property type="molecule type" value="Genomic_DNA"/>
</dbReference>
<reference evidence="2 3" key="1">
    <citation type="journal article" date="2020" name="Nature">
        <title>Six reference-quality genomes reveal evolution of bat adaptations.</title>
        <authorList>
            <person name="Jebb D."/>
            <person name="Huang Z."/>
            <person name="Pippel M."/>
            <person name="Hughes G.M."/>
            <person name="Lavrichenko K."/>
            <person name="Devanna P."/>
            <person name="Winkler S."/>
            <person name="Jermiin L.S."/>
            <person name="Skirmuntt E.C."/>
            <person name="Katzourakis A."/>
            <person name="Burkitt-Gray L."/>
            <person name="Ray D.A."/>
            <person name="Sullivan K.A.M."/>
            <person name="Roscito J.G."/>
            <person name="Kirilenko B.M."/>
            <person name="Davalos L.M."/>
            <person name="Corthals A.P."/>
            <person name="Power M.L."/>
            <person name="Jones G."/>
            <person name="Ransome R.D."/>
            <person name="Dechmann D.K.N."/>
            <person name="Locatelli A.G."/>
            <person name="Puechmaille S.J."/>
            <person name="Fedrigo O."/>
            <person name="Jarvis E.D."/>
            <person name="Hiller M."/>
            <person name="Vernes S.C."/>
            <person name="Myers E.W."/>
            <person name="Teeling E.C."/>
        </authorList>
    </citation>
    <scope>NUCLEOTIDE SEQUENCE [LARGE SCALE GENOMIC DNA]</scope>
    <source>
        <strain evidence="2">Bat1K_MPI-CBG_1</strain>
    </source>
</reference>
<organism evidence="2 3">
    <name type="scientific">Phyllostomus discolor</name>
    <name type="common">pale spear-nosed bat</name>
    <dbReference type="NCBI Taxonomy" id="89673"/>
    <lineage>
        <taxon>Eukaryota</taxon>
        <taxon>Metazoa</taxon>
        <taxon>Chordata</taxon>
        <taxon>Craniata</taxon>
        <taxon>Vertebrata</taxon>
        <taxon>Euteleostomi</taxon>
        <taxon>Mammalia</taxon>
        <taxon>Eutheria</taxon>
        <taxon>Laurasiatheria</taxon>
        <taxon>Chiroptera</taxon>
        <taxon>Yangochiroptera</taxon>
        <taxon>Phyllostomidae</taxon>
        <taxon>Phyllostominae</taxon>
        <taxon>Phyllostomus</taxon>
    </lineage>
</organism>
<dbReference type="Proteomes" id="UP000664940">
    <property type="component" value="Unassembled WGS sequence"/>
</dbReference>
<evidence type="ECO:0000313" key="2">
    <source>
        <dbReference type="EMBL" id="KAF6090778.1"/>
    </source>
</evidence>
<proteinExistence type="predicted"/>
<protein>
    <submittedName>
        <fullName evidence="2">Uncharacterized protein</fullName>
    </submittedName>
</protein>
<sequence length="129" mass="13767">MPPSPYSLGPAPAPTGAGQASLPSPLHCLSKDAFLYFPKEQLNWSPFPGTASRVTNPKHDTTPTCHIFLVYSASQGASVMWTTGLMSFSSCSAFLPRCNLPGTPSPSLEACAKLSVVLEVRAPNSRPFW</sequence>
<comment type="caution">
    <text evidence="2">The sequence shown here is derived from an EMBL/GenBank/DDBJ whole genome shotgun (WGS) entry which is preliminary data.</text>
</comment>